<reference evidence="1" key="3">
    <citation type="submission" date="2019-12" db="EMBL/GenBank/DDBJ databases">
        <authorList>
            <consortium name="NCBI Pathogen Detection Project"/>
        </authorList>
    </citation>
    <scope>NUCLEOTIDE SEQUENCE</scope>
    <source>
        <strain evidence="1">1930</strain>
    </source>
</reference>
<dbReference type="EMBL" id="DACQKT010000047">
    <property type="protein sequence ID" value="HAS6680352.1"/>
    <property type="molecule type" value="Genomic_DNA"/>
</dbReference>
<evidence type="ECO:0000313" key="1">
    <source>
        <dbReference type="EMBL" id="HAS6680352.1"/>
    </source>
</evidence>
<sequence length="100" mass="11543">MGEYKKLFECARPDFISHLTAVREEEQGILKLSLQTGSQCVDLFGFDELADSASDLLSAERIIISEELDTYKEFGTIRIECWVDDCYSEYWCDRANIEQT</sequence>
<name>A0A7Z2RNX9_VIBPH</name>
<dbReference type="Proteomes" id="UP000856022">
    <property type="component" value="Unassembled WGS sequence"/>
</dbReference>
<accession>A0A7Z2RNX9</accession>
<protein>
    <submittedName>
        <fullName evidence="1">Uncharacterized protein</fullName>
    </submittedName>
</protein>
<dbReference type="Proteomes" id="UP000464718">
    <property type="component" value="Chromosome i"/>
</dbReference>
<evidence type="ECO:0000313" key="2">
    <source>
        <dbReference type="EMBL" id="QHH09712.1"/>
    </source>
</evidence>
<reference evidence="1" key="1">
    <citation type="journal article" date="2018" name="Genome Biol.">
        <title>SKESA: strategic k-mer extension for scrupulous assemblies.</title>
        <authorList>
            <person name="Souvorov A."/>
            <person name="Agarwala R."/>
            <person name="Lipman D.J."/>
        </authorList>
    </citation>
    <scope>NUCLEOTIDE SEQUENCE</scope>
    <source>
        <strain evidence="1">1930</strain>
    </source>
</reference>
<dbReference type="EMBL" id="CP034298">
    <property type="protein sequence ID" value="QHH09712.1"/>
    <property type="molecule type" value="Genomic_DNA"/>
</dbReference>
<reference evidence="2 3" key="2">
    <citation type="submission" date="2018-12" db="EMBL/GenBank/DDBJ databases">
        <title>Genomic insights into the evolutionary origins and pathogenicity of five Vibrio parahaemolyticus strains isolated from the shrimp with acute hepatopancreatic necrosis disease (AHPND).</title>
        <authorList>
            <person name="Yang Q."/>
            <person name="Dong X."/>
            <person name="Xie G."/>
            <person name="Fu S."/>
            <person name="Zou P."/>
            <person name="Sun J."/>
            <person name="Wang Y."/>
            <person name="Huang J."/>
        </authorList>
    </citation>
    <scope>NUCLEOTIDE SEQUENCE [LARGE SCALE GENOMIC DNA]</scope>
    <source>
        <strain evidence="2 3">20160303005-1</strain>
    </source>
</reference>
<organism evidence="1">
    <name type="scientific">Vibrio parahaemolyticus</name>
    <dbReference type="NCBI Taxonomy" id="670"/>
    <lineage>
        <taxon>Bacteria</taxon>
        <taxon>Pseudomonadati</taxon>
        <taxon>Pseudomonadota</taxon>
        <taxon>Gammaproteobacteria</taxon>
        <taxon>Vibrionales</taxon>
        <taxon>Vibrionaceae</taxon>
        <taxon>Vibrio</taxon>
    </lineage>
</organism>
<dbReference type="RefSeq" id="WP_031815793.1">
    <property type="nucleotide sequence ID" value="NZ_JANFKG010000024.1"/>
</dbReference>
<dbReference type="AlphaFoldDB" id="A0A7Z2RNX9"/>
<gene>
    <name evidence="2" type="ORF">EHC69_10180</name>
    <name evidence="1" type="ORF">I7278_26705</name>
</gene>
<proteinExistence type="predicted"/>
<evidence type="ECO:0000313" key="3">
    <source>
        <dbReference type="Proteomes" id="UP000464718"/>
    </source>
</evidence>